<keyword evidence="2" id="KW-1185">Reference proteome</keyword>
<dbReference type="Proteomes" id="UP001501509">
    <property type="component" value="Unassembled WGS sequence"/>
</dbReference>
<proteinExistence type="predicted"/>
<sequence>MRARVVRVGVGGMRCCSAFGAGAVLGGDGCADTGADGGAAGGADAGTGTAGAEVAGVVCVLDGARSPWPLRGLW</sequence>
<evidence type="ECO:0000313" key="1">
    <source>
        <dbReference type="EMBL" id="GAA2592839.1"/>
    </source>
</evidence>
<accession>A0ABN3PNI0</accession>
<gene>
    <name evidence="1" type="ORF">GCM10010411_27400</name>
</gene>
<evidence type="ECO:0000313" key="2">
    <source>
        <dbReference type="Proteomes" id="UP001501509"/>
    </source>
</evidence>
<organism evidence="1 2">
    <name type="scientific">Actinomadura fulvescens</name>
    <dbReference type="NCBI Taxonomy" id="46160"/>
    <lineage>
        <taxon>Bacteria</taxon>
        <taxon>Bacillati</taxon>
        <taxon>Actinomycetota</taxon>
        <taxon>Actinomycetes</taxon>
        <taxon>Streptosporangiales</taxon>
        <taxon>Thermomonosporaceae</taxon>
        <taxon>Actinomadura</taxon>
    </lineage>
</organism>
<dbReference type="EMBL" id="BAAATD010000003">
    <property type="protein sequence ID" value="GAA2592839.1"/>
    <property type="molecule type" value="Genomic_DNA"/>
</dbReference>
<protein>
    <submittedName>
        <fullName evidence="1">Uncharacterized protein</fullName>
    </submittedName>
</protein>
<name>A0ABN3PNI0_9ACTN</name>
<reference evidence="1 2" key="1">
    <citation type="journal article" date="2019" name="Int. J. Syst. Evol. Microbiol.">
        <title>The Global Catalogue of Microorganisms (GCM) 10K type strain sequencing project: providing services to taxonomists for standard genome sequencing and annotation.</title>
        <authorList>
            <consortium name="The Broad Institute Genomics Platform"/>
            <consortium name="The Broad Institute Genome Sequencing Center for Infectious Disease"/>
            <person name="Wu L."/>
            <person name="Ma J."/>
        </authorList>
    </citation>
    <scope>NUCLEOTIDE SEQUENCE [LARGE SCALE GENOMIC DNA]</scope>
    <source>
        <strain evidence="1 2">JCM 6833</strain>
    </source>
</reference>
<comment type="caution">
    <text evidence="1">The sequence shown here is derived from an EMBL/GenBank/DDBJ whole genome shotgun (WGS) entry which is preliminary data.</text>
</comment>